<evidence type="ECO:0000313" key="8">
    <source>
        <dbReference type="Proteomes" id="UP000241434"/>
    </source>
</evidence>
<feature type="transmembrane region" description="Helical" evidence="6">
    <location>
        <begin position="182"/>
        <end position="204"/>
    </location>
</feature>
<evidence type="ECO:0000256" key="3">
    <source>
        <dbReference type="ARBA" id="ARBA00022692"/>
    </source>
</evidence>
<keyword evidence="2" id="KW-1003">Cell membrane</keyword>
<feature type="transmembrane region" description="Helical" evidence="6">
    <location>
        <begin position="45"/>
        <end position="71"/>
    </location>
</feature>
<protein>
    <submittedName>
        <fullName evidence="7">ABC transporter</fullName>
    </submittedName>
</protein>
<evidence type="ECO:0000256" key="5">
    <source>
        <dbReference type="ARBA" id="ARBA00023136"/>
    </source>
</evidence>
<comment type="subcellular location">
    <subcellularLocation>
        <location evidence="1">Cell membrane</location>
        <topology evidence="1">Multi-pass membrane protein</topology>
    </subcellularLocation>
</comment>
<feature type="transmembrane region" description="Helical" evidence="6">
    <location>
        <begin position="210"/>
        <end position="229"/>
    </location>
</feature>
<evidence type="ECO:0000313" key="7">
    <source>
        <dbReference type="EMBL" id="PSJ31087.1"/>
    </source>
</evidence>
<dbReference type="Proteomes" id="UP000241434">
    <property type="component" value="Unassembled WGS sequence"/>
</dbReference>
<feature type="transmembrane region" description="Helical" evidence="6">
    <location>
        <begin position="241"/>
        <end position="259"/>
    </location>
</feature>
<accession>A0A2P7PZC3</accession>
<dbReference type="InterPro" id="IPR001851">
    <property type="entry name" value="ABC_transp_permease"/>
</dbReference>
<name>A0A2P7PZC3_9FIRM</name>
<evidence type="ECO:0000256" key="6">
    <source>
        <dbReference type="SAM" id="Phobius"/>
    </source>
</evidence>
<sequence length="314" mass="33430">MNAIITILTQSMFLAIMGIGVYITYKILDFPDMTADGSYTLGAAITASMVASGAPALLAVLTSIVGGAIAGMVSGLLHVKLKITNLLSGILVMGMLYSINLRIMKGRANTPIFDSKHLLNSEIFSGVDPKVMTLVIALLVVMIVKLILDLFMKTGLGYLIRGTGDNEQMVKTLGINVSKIKVIALMISNSFIAFSGSMMCQFLGFADVNMGIGTLVLGIASIIIGLSVFGSLKKVKDTTKIILGTIIYQFAVFFALNTGMQSSDLKLVTGLIIVVFISLSKKSVSDKVKGIFPKVSIKNDSNLLNLKEDKNVSA</sequence>
<evidence type="ECO:0000256" key="1">
    <source>
        <dbReference type="ARBA" id="ARBA00004651"/>
    </source>
</evidence>
<dbReference type="Pfam" id="PF02653">
    <property type="entry name" value="BPD_transp_2"/>
    <property type="match status" value="1"/>
</dbReference>
<dbReference type="OrthoDB" id="9778389at2"/>
<proteinExistence type="predicted"/>
<dbReference type="PANTHER" id="PTHR32196">
    <property type="entry name" value="ABC TRANSPORTER PERMEASE PROTEIN YPHD-RELATED-RELATED"/>
    <property type="match status" value="1"/>
</dbReference>
<dbReference type="GO" id="GO:0005886">
    <property type="term" value="C:plasma membrane"/>
    <property type="evidence" value="ECO:0007669"/>
    <property type="project" value="UniProtKB-SubCell"/>
</dbReference>
<reference evidence="7" key="1">
    <citation type="thesis" date="2015" institute="Rutgers" country="The State University of New Jersey, 14 College Farm Rd., New Brunswick, NJ, USA">
        <title>Ammonia toxicity in bacteria and its implications for treatment of and resource recovery from highly nitrogenous organic wastes.</title>
        <authorList>
            <person name="Luther A.K."/>
        </authorList>
    </citation>
    <scope>NUCLEOTIDE SEQUENCE</scope>
    <source>
        <strain evidence="7">RT-10B</strain>
    </source>
</reference>
<dbReference type="GO" id="GO:0022857">
    <property type="term" value="F:transmembrane transporter activity"/>
    <property type="evidence" value="ECO:0007669"/>
    <property type="project" value="InterPro"/>
</dbReference>
<feature type="transmembrane region" description="Helical" evidence="6">
    <location>
        <begin position="131"/>
        <end position="151"/>
    </location>
</feature>
<dbReference type="EMBL" id="JYGE01000006">
    <property type="protein sequence ID" value="PSJ31087.1"/>
    <property type="molecule type" value="Genomic_DNA"/>
</dbReference>
<keyword evidence="4 6" id="KW-1133">Transmembrane helix</keyword>
<dbReference type="AlphaFoldDB" id="A0A2P7PZC3"/>
<evidence type="ECO:0000256" key="2">
    <source>
        <dbReference type="ARBA" id="ARBA00022475"/>
    </source>
</evidence>
<feature type="transmembrane region" description="Helical" evidence="6">
    <location>
        <begin position="7"/>
        <end position="25"/>
    </location>
</feature>
<keyword evidence="8" id="KW-1185">Reference proteome</keyword>
<feature type="transmembrane region" description="Helical" evidence="6">
    <location>
        <begin position="83"/>
        <end position="103"/>
    </location>
</feature>
<organism evidence="7 8">
    <name type="scientific">Peptostreptococcus russellii</name>
    <dbReference type="NCBI Taxonomy" id="215200"/>
    <lineage>
        <taxon>Bacteria</taxon>
        <taxon>Bacillati</taxon>
        <taxon>Bacillota</taxon>
        <taxon>Clostridia</taxon>
        <taxon>Peptostreptococcales</taxon>
        <taxon>Peptostreptococcaceae</taxon>
        <taxon>Peptostreptococcus</taxon>
    </lineage>
</organism>
<evidence type="ECO:0000256" key="4">
    <source>
        <dbReference type="ARBA" id="ARBA00022989"/>
    </source>
</evidence>
<dbReference type="PANTHER" id="PTHR32196:SF69">
    <property type="entry name" value="BRANCHED-CHAIN AMINO ACID TRANSPORT SYSTEM, PERMEASE PROTEIN"/>
    <property type="match status" value="1"/>
</dbReference>
<keyword evidence="3 6" id="KW-0812">Transmembrane</keyword>
<comment type="caution">
    <text evidence="7">The sequence shown here is derived from an EMBL/GenBank/DDBJ whole genome shotgun (WGS) entry which is preliminary data.</text>
</comment>
<gene>
    <name evidence="7" type="ORF">UF10_07380</name>
</gene>
<dbReference type="RefSeq" id="WP_106777165.1">
    <property type="nucleotide sequence ID" value="NZ_JBGGGQ010000004.1"/>
</dbReference>
<keyword evidence="5 6" id="KW-0472">Membrane</keyword>
<dbReference type="CDD" id="cd06574">
    <property type="entry name" value="TM_PBP1_branched-chain-AA_like"/>
    <property type="match status" value="1"/>
</dbReference>